<keyword evidence="2" id="KW-1185">Reference proteome</keyword>
<sequence>VFSRMVLPAACYNILGGSEYNCSPRNYSVLLVERELQTSDADSNCEF</sequence>
<name>A0AAV4WRF8_CAEEX</name>
<dbReference type="EMBL" id="BPLR01016659">
    <property type="protein sequence ID" value="GIY85432.1"/>
    <property type="molecule type" value="Genomic_DNA"/>
</dbReference>
<reference evidence="1 2" key="1">
    <citation type="submission" date="2021-06" db="EMBL/GenBank/DDBJ databases">
        <title>Caerostris extrusa draft genome.</title>
        <authorList>
            <person name="Kono N."/>
            <person name="Arakawa K."/>
        </authorList>
    </citation>
    <scope>NUCLEOTIDE SEQUENCE [LARGE SCALE GENOMIC DNA]</scope>
</reference>
<comment type="caution">
    <text evidence="1">The sequence shown here is derived from an EMBL/GenBank/DDBJ whole genome shotgun (WGS) entry which is preliminary data.</text>
</comment>
<evidence type="ECO:0000313" key="2">
    <source>
        <dbReference type="Proteomes" id="UP001054945"/>
    </source>
</evidence>
<dbReference type="AlphaFoldDB" id="A0AAV4WRF8"/>
<protein>
    <submittedName>
        <fullName evidence="1">Uncharacterized protein</fullName>
    </submittedName>
</protein>
<evidence type="ECO:0000313" key="1">
    <source>
        <dbReference type="EMBL" id="GIY85432.1"/>
    </source>
</evidence>
<feature type="non-terminal residue" evidence="1">
    <location>
        <position position="1"/>
    </location>
</feature>
<gene>
    <name evidence="1" type="ORF">CEXT_198911</name>
</gene>
<organism evidence="1 2">
    <name type="scientific">Caerostris extrusa</name>
    <name type="common">Bark spider</name>
    <name type="synonym">Caerostris bankana</name>
    <dbReference type="NCBI Taxonomy" id="172846"/>
    <lineage>
        <taxon>Eukaryota</taxon>
        <taxon>Metazoa</taxon>
        <taxon>Ecdysozoa</taxon>
        <taxon>Arthropoda</taxon>
        <taxon>Chelicerata</taxon>
        <taxon>Arachnida</taxon>
        <taxon>Araneae</taxon>
        <taxon>Araneomorphae</taxon>
        <taxon>Entelegynae</taxon>
        <taxon>Araneoidea</taxon>
        <taxon>Araneidae</taxon>
        <taxon>Caerostris</taxon>
    </lineage>
</organism>
<dbReference type="Proteomes" id="UP001054945">
    <property type="component" value="Unassembled WGS sequence"/>
</dbReference>
<proteinExistence type="predicted"/>
<accession>A0AAV4WRF8</accession>